<protein>
    <recommendedName>
        <fullName evidence="1">HTH psq-type domain-containing protein</fullName>
    </recommendedName>
</protein>
<proteinExistence type="predicted"/>
<keyword evidence="3" id="KW-1185">Reference proteome</keyword>
<evidence type="ECO:0000313" key="3">
    <source>
        <dbReference type="Proteomes" id="UP000191672"/>
    </source>
</evidence>
<evidence type="ECO:0000259" key="1">
    <source>
        <dbReference type="Pfam" id="PF05225"/>
    </source>
</evidence>
<evidence type="ECO:0000313" key="2">
    <source>
        <dbReference type="EMBL" id="OQD76783.1"/>
    </source>
</evidence>
<sequence>MPPMRKQNRQKLAQQEGPLSLAIRAIEKGEIKSIREAARIFNVPRSRPRHEPRESTVNLTSNLDLRFEVLDPQTSPRFGPTPKARLNGRENRVELRVNSSKLTELEEVTLENWIISLDIRGAAPRPTTVRETANLLLAARG</sequence>
<feature type="domain" description="HTH psq-type" evidence="1">
    <location>
        <begin position="18"/>
        <end position="46"/>
    </location>
</feature>
<dbReference type="Proteomes" id="UP000191672">
    <property type="component" value="Unassembled WGS sequence"/>
</dbReference>
<dbReference type="GO" id="GO:0003677">
    <property type="term" value="F:DNA binding"/>
    <property type="evidence" value="ECO:0007669"/>
    <property type="project" value="InterPro"/>
</dbReference>
<comment type="caution">
    <text evidence="2">The sequence shown here is derived from an EMBL/GenBank/DDBJ whole genome shotgun (WGS) entry which is preliminary data.</text>
</comment>
<reference evidence="3" key="1">
    <citation type="journal article" date="2017" name="Nat. Microbiol.">
        <title>Global analysis of biosynthetic gene clusters reveals vast potential of secondary metabolite production in Penicillium species.</title>
        <authorList>
            <person name="Nielsen J.C."/>
            <person name="Grijseels S."/>
            <person name="Prigent S."/>
            <person name="Ji B."/>
            <person name="Dainat J."/>
            <person name="Nielsen K.F."/>
            <person name="Frisvad J.C."/>
            <person name="Workman M."/>
            <person name="Nielsen J."/>
        </authorList>
    </citation>
    <scope>NUCLEOTIDE SEQUENCE [LARGE SCALE GENOMIC DNA]</scope>
    <source>
        <strain evidence="3">IBT 31811</strain>
    </source>
</reference>
<organism evidence="2 3">
    <name type="scientific">Penicillium antarcticum</name>
    <dbReference type="NCBI Taxonomy" id="416450"/>
    <lineage>
        <taxon>Eukaryota</taxon>
        <taxon>Fungi</taxon>
        <taxon>Dikarya</taxon>
        <taxon>Ascomycota</taxon>
        <taxon>Pezizomycotina</taxon>
        <taxon>Eurotiomycetes</taxon>
        <taxon>Eurotiomycetidae</taxon>
        <taxon>Eurotiales</taxon>
        <taxon>Aspergillaceae</taxon>
        <taxon>Penicillium</taxon>
    </lineage>
</organism>
<name>A0A1V6PIS9_9EURO</name>
<dbReference type="AlphaFoldDB" id="A0A1V6PIS9"/>
<dbReference type="InterPro" id="IPR007889">
    <property type="entry name" value="HTH_Psq"/>
</dbReference>
<dbReference type="STRING" id="416450.A0A1V6PIS9"/>
<dbReference type="Pfam" id="PF05225">
    <property type="entry name" value="HTH_psq"/>
    <property type="match status" value="1"/>
</dbReference>
<accession>A0A1V6PIS9</accession>
<dbReference type="EMBL" id="MDYN01000116">
    <property type="protein sequence ID" value="OQD76783.1"/>
    <property type="molecule type" value="Genomic_DNA"/>
</dbReference>
<gene>
    <name evidence="2" type="ORF">PENANT_c116G11702</name>
</gene>